<keyword evidence="4 7" id="KW-0812">Transmembrane</keyword>
<reference evidence="9" key="1">
    <citation type="submission" date="2020-10" db="EMBL/GenBank/DDBJ databases">
        <title>Taxonomic study of unclassified bacteria belonging to the class Ktedonobacteria.</title>
        <authorList>
            <person name="Yabe S."/>
            <person name="Wang C.M."/>
            <person name="Zheng Y."/>
            <person name="Sakai Y."/>
            <person name="Cavaletti L."/>
            <person name="Monciardini P."/>
            <person name="Donadio S."/>
        </authorList>
    </citation>
    <scope>NUCLEOTIDE SEQUENCE</scope>
    <source>
        <strain evidence="9">SOSP1-1</strain>
    </source>
</reference>
<gene>
    <name evidence="9" type="primary">amyC</name>
    <name evidence="9" type="ORF">KSX_54970</name>
</gene>
<feature type="transmembrane region" description="Helical" evidence="7">
    <location>
        <begin position="7"/>
        <end position="30"/>
    </location>
</feature>
<comment type="similarity">
    <text evidence="7">Belongs to the binding-protein-dependent transport system permease family.</text>
</comment>
<dbReference type="GO" id="GO:0005886">
    <property type="term" value="C:plasma membrane"/>
    <property type="evidence" value="ECO:0007669"/>
    <property type="project" value="UniProtKB-SubCell"/>
</dbReference>
<feature type="domain" description="ABC transmembrane type-1" evidence="8">
    <location>
        <begin position="64"/>
        <end position="255"/>
    </location>
</feature>
<evidence type="ECO:0000259" key="8">
    <source>
        <dbReference type="PROSITE" id="PS50928"/>
    </source>
</evidence>
<dbReference type="Gene3D" id="1.10.3720.10">
    <property type="entry name" value="MetI-like"/>
    <property type="match status" value="1"/>
</dbReference>
<dbReference type="CDD" id="cd06261">
    <property type="entry name" value="TM_PBP2"/>
    <property type="match status" value="1"/>
</dbReference>
<keyword evidence="2 7" id="KW-0813">Transport</keyword>
<keyword evidence="10" id="KW-1185">Reference proteome</keyword>
<evidence type="ECO:0000313" key="9">
    <source>
        <dbReference type="EMBL" id="GHO47334.1"/>
    </source>
</evidence>
<dbReference type="PROSITE" id="PS50928">
    <property type="entry name" value="ABC_TM1"/>
    <property type="match status" value="1"/>
</dbReference>
<feature type="transmembrane region" description="Helical" evidence="7">
    <location>
        <begin position="99"/>
        <end position="120"/>
    </location>
</feature>
<dbReference type="Proteomes" id="UP000612362">
    <property type="component" value="Unassembled WGS sequence"/>
</dbReference>
<dbReference type="EMBL" id="BNJF01000003">
    <property type="protein sequence ID" value="GHO47334.1"/>
    <property type="molecule type" value="Genomic_DNA"/>
</dbReference>
<organism evidence="9 10">
    <name type="scientific">Ktedonospora formicarum</name>
    <dbReference type="NCBI Taxonomy" id="2778364"/>
    <lineage>
        <taxon>Bacteria</taxon>
        <taxon>Bacillati</taxon>
        <taxon>Chloroflexota</taxon>
        <taxon>Ktedonobacteria</taxon>
        <taxon>Ktedonobacterales</taxon>
        <taxon>Ktedonobacteraceae</taxon>
        <taxon>Ktedonospora</taxon>
    </lineage>
</organism>
<comment type="caution">
    <text evidence="9">The sequence shown here is derived from an EMBL/GenBank/DDBJ whole genome shotgun (WGS) entry which is preliminary data.</text>
</comment>
<evidence type="ECO:0000256" key="7">
    <source>
        <dbReference type="RuleBase" id="RU363032"/>
    </source>
</evidence>
<keyword evidence="6 7" id="KW-0472">Membrane</keyword>
<feature type="transmembrane region" description="Helical" evidence="7">
    <location>
        <begin position="176"/>
        <end position="201"/>
    </location>
</feature>
<evidence type="ECO:0000256" key="4">
    <source>
        <dbReference type="ARBA" id="ARBA00022692"/>
    </source>
</evidence>
<protein>
    <submittedName>
        <fullName evidence="9">Putative ABC transporter permease protein AmyC</fullName>
    </submittedName>
</protein>
<evidence type="ECO:0000256" key="5">
    <source>
        <dbReference type="ARBA" id="ARBA00022989"/>
    </source>
</evidence>
<dbReference type="InterPro" id="IPR035906">
    <property type="entry name" value="MetI-like_sf"/>
</dbReference>
<sequence length="269" mass="30207">MTKKISLGALTAFIGLIHSIPFFILVNIAFKSPNDTSSKWITPTYWFFDNFINAWQSAHLDQALLNTSLITVVSVILVVLIGAAAAYPLARFPSRWNNFVYTLCIASMIVPGLTILVSLYKLLVDINGIDTYWAIILVQVTFFLPLTIFLYTGFLRTIPRELDEAALIDGCNSFTVFFHVLLPLLKPVTATVIILAGLAIWNDYQFSVFFLQKPEVQTFPVALAAFFSQYHNNINWAAAGCLISMLPAVFLFLFLQRYFIRGLTDGVLK</sequence>
<evidence type="ECO:0000256" key="1">
    <source>
        <dbReference type="ARBA" id="ARBA00004651"/>
    </source>
</evidence>
<accession>A0A8J3I9V1</accession>
<dbReference type="Pfam" id="PF00528">
    <property type="entry name" value="BPD_transp_1"/>
    <property type="match status" value="1"/>
</dbReference>
<dbReference type="SUPFAM" id="SSF161098">
    <property type="entry name" value="MetI-like"/>
    <property type="match status" value="1"/>
</dbReference>
<feature type="transmembrane region" description="Helical" evidence="7">
    <location>
        <begin position="63"/>
        <end position="87"/>
    </location>
</feature>
<evidence type="ECO:0000313" key="10">
    <source>
        <dbReference type="Proteomes" id="UP000612362"/>
    </source>
</evidence>
<dbReference type="AlphaFoldDB" id="A0A8J3I9V1"/>
<dbReference type="InterPro" id="IPR000515">
    <property type="entry name" value="MetI-like"/>
</dbReference>
<comment type="subcellular location">
    <subcellularLocation>
        <location evidence="1 7">Cell membrane</location>
        <topology evidence="1 7">Multi-pass membrane protein</topology>
    </subcellularLocation>
</comment>
<dbReference type="PANTHER" id="PTHR43744:SF8">
    <property type="entry name" value="SN-GLYCEROL-3-PHOSPHATE TRANSPORT SYSTEM PERMEASE PROTEIN UGPE"/>
    <property type="match status" value="1"/>
</dbReference>
<keyword evidence="3" id="KW-1003">Cell membrane</keyword>
<dbReference type="RefSeq" id="WP_220196644.1">
    <property type="nucleotide sequence ID" value="NZ_BNJF01000003.1"/>
</dbReference>
<feature type="transmembrane region" description="Helical" evidence="7">
    <location>
        <begin position="132"/>
        <end position="155"/>
    </location>
</feature>
<dbReference type="GO" id="GO:0055085">
    <property type="term" value="P:transmembrane transport"/>
    <property type="evidence" value="ECO:0007669"/>
    <property type="project" value="InterPro"/>
</dbReference>
<evidence type="ECO:0000256" key="6">
    <source>
        <dbReference type="ARBA" id="ARBA00023136"/>
    </source>
</evidence>
<dbReference type="PANTHER" id="PTHR43744">
    <property type="entry name" value="ABC TRANSPORTER PERMEASE PROTEIN MG189-RELATED-RELATED"/>
    <property type="match status" value="1"/>
</dbReference>
<evidence type="ECO:0000256" key="2">
    <source>
        <dbReference type="ARBA" id="ARBA00022448"/>
    </source>
</evidence>
<keyword evidence="5 7" id="KW-1133">Transmembrane helix</keyword>
<proteinExistence type="inferred from homology"/>
<feature type="transmembrane region" description="Helical" evidence="7">
    <location>
        <begin position="236"/>
        <end position="255"/>
    </location>
</feature>
<name>A0A8J3I9V1_9CHLR</name>
<evidence type="ECO:0000256" key="3">
    <source>
        <dbReference type="ARBA" id="ARBA00022475"/>
    </source>
</evidence>